<organism evidence="5 6">
    <name type="scientific">Aspergillus steynii IBT 23096</name>
    <dbReference type="NCBI Taxonomy" id="1392250"/>
    <lineage>
        <taxon>Eukaryota</taxon>
        <taxon>Fungi</taxon>
        <taxon>Dikarya</taxon>
        <taxon>Ascomycota</taxon>
        <taxon>Pezizomycotina</taxon>
        <taxon>Eurotiomycetes</taxon>
        <taxon>Eurotiomycetidae</taxon>
        <taxon>Eurotiales</taxon>
        <taxon>Aspergillaceae</taxon>
        <taxon>Aspergillus</taxon>
        <taxon>Aspergillus subgen. Circumdati</taxon>
    </lineage>
</organism>
<dbReference type="GO" id="GO:0000250">
    <property type="term" value="F:lanosterol synthase activity"/>
    <property type="evidence" value="ECO:0007669"/>
    <property type="project" value="TreeGrafter"/>
</dbReference>
<feature type="domain" description="Squalene cyclase N-terminal" evidence="4">
    <location>
        <begin position="116"/>
        <end position="268"/>
    </location>
</feature>
<dbReference type="GeneID" id="36558811"/>
<dbReference type="InterPro" id="IPR008930">
    <property type="entry name" value="Terpenoid_cyclase/PrenylTrfase"/>
</dbReference>
<dbReference type="Gene3D" id="1.50.10.20">
    <property type="match status" value="2"/>
</dbReference>
<evidence type="ECO:0000256" key="2">
    <source>
        <dbReference type="SAM" id="MobiDB-lite"/>
    </source>
</evidence>
<dbReference type="InterPro" id="IPR032697">
    <property type="entry name" value="SQ_cyclase_N"/>
</dbReference>
<dbReference type="PANTHER" id="PTHR11764:SF76">
    <property type="entry name" value="TERPENE CYCLASE_MUTASE FAMILY MEMBER"/>
    <property type="match status" value="1"/>
</dbReference>
<evidence type="ECO:0000256" key="1">
    <source>
        <dbReference type="ARBA" id="ARBA00022737"/>
    </source>
</evidence>
<dbReference type="AlphaFoldDB" id="A0A2I2FTZ0"/>
<evidence type="ECO:0000313" key="6">
    <source>
        <dbReference type="Proteomes" id="UP000234275"/>
    </source>
</evidence>
<gene>
    <name evidence="5" type="ORF">P170DRAFT_450305</name>
</gene>
<keyword evidence="6" id="KW-1185">Reference proteome</keyword>
<dbReference type="VEuPathDB" id="FungiDB:P170DRAFT_450305"/>
<protein>
    <submittedName>
        <fullName evidence="5">Family 10 polysaccharide lyase</fullName>
    </submittedName>
</protein>
<dbReference type="GO" id="GO:0006696">
    <property type="term" value="P:ergosterol biosynthetic process"/>
    <property type="evidence" value="ECO:0007669"/>
    <property type="project" value="TreeGrafter"/>
</dbReference>
<feature type="region of interest" description="Disordered" evidence="2">
    <location>
        <begin position="1"/>
        <end position="22"/>
    </location>
</feature>
<dbReference type="RefSeq" id="XP_024699394.1">
    <property type="nucleotide sequence ID" value="XM_024851112.1"/>
</dbReference>
<reference evidence="5 6" key="1">
    <citation type="submission" date="2016-12" db="EMBL/GenBank/DDBJ databases">
        <title>The genomes of Aspergillus section Nigri reveals drivers in fungal speciation.</title>
        <authorList>
            <consortium name="DOE Joint Genome Institute"/>
            <person name="Vesth T.C."/>
            <person name="Nybo J."/>
            <person name="Theobald S."/>
            <person name="Brandl J."/>
            <person name="Frisvad J.C."/>
            <person name="Nielsen K.F."/>
            <person name="Lyhne E.K."/>
            <person name="Kogle M.E."/>
            <person name="Kuo A."/>
            <person name="Riley R."/>
            <person name="Clum A."/>
            <person name="Nolan M."/>
            <person name="Lipzen A."/>
            <person name="Salamov A."/>
            <person name="Henrissat B."/>
            <person name="Wiebenga A."/>
            <person name="De Vries R.P."/>
            <person name="Grigoriev I.V."/>
            <person name="Mortensen U.H."/>
            <person name="Andersen M.R."/>
            <person name="Baker S.E."/>
        </authorList>
    </citation>
    <scope>NUCLEOTIDE SEQUENCE [LARGE SCALE GENOMIC DNA]</scope>
    <source>
        <strain evidence="5 6">IBT 23096</strain>
    </source>
</reference>
<dbReference type="PANTHER" id="PTHR11764">
    <property type="entry name" value="TERPENE CYCLASE/MUTASE FAMILY MEMBER"/>
    <property type="match status" value="1"/>
</dbReference>
<dbReference type="GO" id="GO:0016104">
    <property type="term" value="P:triterpenoid biosynthetic process"/>
    <property type="evidence" value="ECO:0007669"/>
    <property type="project" value="InterPro"/>
</dbReference>
<dbReference type="Pfam" id="PF13249">
    <property type="entry name" value="SQHop_cyclase_N"/>
    <property type="match status" value="1"/>
</dbReference>
<dbReference type="GO" id="GO:0005811">
    <property type="term" value="C:lipid droplet"/>
    <property type="evidence" value="ECO:0007669"/>
    <property type="project" value="InterPro"/>
</dbReference>
<sequence>MQNHVAKWTTPAEGHLSRDANGDEQTDYARWRLVDKQGRQSWCYLESNEENEKWPQTIYEKYFLRLHTGLPDLPKASTPLQAARNGASECSGPMFILPFVVIAWYVTDTPIPAAYAVEIKRHLFARQNRGDGGWGWHLLGRSSNLGTVLNYVVLHLLGASEEDPRIIKARRFLHSLGGAVYAPGIAKFWLCVLGVIEWECPMMATDYPLGSLRIRLPLPPRNWYIHTRTNFMSLSYVWSKAWRYPGDAITEQLRTEIHTQSYITINFAAYRSSLSETTTVESAEKRVWEMIQAEDKNTEYIGLSPISKAINLIVCYIHDGSDTFINAHGFLNNNQLRENVPDQHTCYRWHRKGGWPFSTKYQGYIISEFPVRISTEQLQDSVDCLLKIENDTGGFAVCEQRQGSYNLEWLEAGEFAGNTIVSYNYVEYYRTREIEDAKTRGLDFIRRSQKPNSGWYRAWGICFTYAGMFALEALALTGETYKTSEYSRKGCEFLVSKQKEDGGWGEFYLSFKEQTYIEHEESQVVQTAWFCLGLIDANYPDKEPIRRGLKLILSRQQSKGQ</sequence>
<dbReference type="InterPro" id="IPR018333">
    <property type="entry name" value="Squalene_cyclase"/>
</dbReference>
<dbReference type="Pfam" id="PF13243">
    <property type="entry name" value="SQHop_cyclase_C"/>
    <property type="match status" value="1"/>
</dbReference>
<feature type="domain" description="Squalene cyclase C-terminal" evidence="3">
    <location>
        <begin position="429"/>
        <end position="560"/>
    </location>
</feature>
<accession>A0A2I2FTZ0</accession>
<dbReference type="EMBL" id="MSFO01000009">
    <property type="protein sequence ID" value="PLB44092.1"/>
    <property type="molecule type" value="Genomic_DNA"/>
</dbReference>
<comment type="caution">
    <text evidence="5">The sequence shown here is derived from an EMBL/GenBank/DDBJ whole genome shotgun (WGS) entry which is preliminary data.</text>
</comment>
<dbReference type="Gene3D" id="6.20.120.20">
    <property type="match status" value="1"/>
</dbReference>
<name>A0A2I2FTZ0_9EURO</name>
<dbReference type="Proteomes" id="UP000234275">
    <property type="component" value="Unassembled WGS sequence"/>
</dbReference>
<keyword evidence="1" id="KW-0677">Repeat</keyword>
<evidence type="ECO:0000259" key="3">
    <source>
        <dbReference type="Pfam" id="PF13243"/>
    </source>
</evidence>
<proteinExistence type="predicted"/>
<dbReference type="SUPFAM" id="SSF48239">
    <property type="entry name" value="Terpenoid cyclases/Protein prenyltransferases"/>
    <property type="match status" value="1"/>
</dbReference>
<dbReference type="STRING" id="1392250.A0A2I2FTZ0"/>
<evidence type="ECO:0000313" key="5">
    <source>
        <dbReference type="EMBL" id="PLB44092.1"/>
    </source>
</evidence>
<evidence type="ECO:0000259" key="4">
    <source>
        <dbReference type="Pfam" id="PF13249"/>
    </source>
</evidence>
<dbReference type="OrthoDB" id="21502at2759"/>
<keyword evidence="5" id="KW-0456">Lyase</keyword>
<dbReference type="GO" id="GO:0016829">
    <property type="term" value="F:lyase activity"/>
    <property type="evidence" value="ECO:0007669"/>
    <property type="project" value="UniProtKB-KW"/>
</dbReference>
<dbReference type="InterPro" id="IPR032696">
    <property type="entry name" value="SQ_cyclase_C"/>
</dbReference>